<organism evidence="2 3">
    <name type="scientific">Noviherbaspirillum saxi</name>
    <dbReference type="NCBI Taxonomy" id="2320863"/>
    <lineage>
        <taxon>Bacteria</taxon>
        <taxon>Pseudomonadati</taxon>
        <taxon>Pseudomonadota</taxon>
        <taxon>Betaproteobacteria</taxon>
        <taxon>Burkholderiales</taxon>
        <taxon>Oxalobacteraceae</taxon>
        <taxon>Noviherbaspirillum</taxon>
    </lineage>
</organism>
<accession>A0A3A3FSZ7</accession>
<comment type="caution">
    <text evidence="2">The sequence shown here is derived from an EMBL/GenBank/DDBJ whole genome shotgun (WGS) entry which is preliminary data.</text>
</comment>
<protein>
    <submittedName>
        <fullName evidence="2">Uncharacterized protein</fullName>
    </submittedName>
</protein>
<proteinExistence type="predicted"/>
<dbReference type="AlphaFoldDB" id="A0A3A3FSZ7"/>
<keyword evidence="3" id="KW-1185">Reference proteome</keyword>
<evidence type="ECO:0000313" key="3">
    <source>
        <dbReference type="Proteomes" id="UP000265955"/>
    </source>
</evidence>
<reference evidence="3" key="1">
    <citation type="submission" date="2018-09" db="EMBL/GenBank/DDBJ databases">
        <authorList>
            <person name="Zhu H."/>
        </authorList>
    </citation>
    <scope>NUCLEOTIDE SEQUENCE [LARGE SCALE GENOMIC DNA]</scope>
    <source>
        <strain evidence="3">K1R23-30</strain>
    </source>
</reference>
<dbReference type="RefSeq" id="WP_119767271.1">
    <property type="nucleotide sequence ID" value="NZ_QYUO01000001.1"/>
</dbReference>
<evidence type="ECO:0000313" key="2">
    <source>
        <dbReference type="EMBL" id="RJF97321.1"/>
    </source>
</evidence>
<name>A0A3A3FSZ7_9BURK</name>
<sequence>MVLPLKFIKKALPAIAALPIIFFGFLYYAFHEENSYPQAHSIDFYLKLSSVIRNVPVLDVIGTPQYFSSTGDGPKPPESTIWYTTSEKSEQSLAIKINAYLREQGFAPYTSQTLNVPIGDKKTVYQATFINRDRESLEFIISSLPMSNNLEVSVTHFN</sequence>
<gene>
    <name evidence="2" type="ORF">D3871_01315</name>
</gene>
<keyword evidence="1" id="KW-0472">Membrane</keyword>
<feature type="transmembrane region" description="Helical" evidence="1">
    <location>
        <begin position="12"/>
        <end position="30"/>
    </location>
</feature>
<keyword evidence="1" id="KW-1133">Transmembrane helix</keyword>
<evidence type="ECO:0000256" key="1">
    <source>
        <dbReference type="SAM" id="Phobius"/>
    </source>
</evidence>
<dbReference type="Proteomes" id="UP000265955">
    <property type="component" value="Unassembled WGS sequence"/>
</dbReference>
<keyword evidence="1" id="KW-0812">Transmembrane</keyword>
<dbReference type="OrthoDB" id="89818at75682"/>
<dbReference type="EMBL" id="QYUO01000001">
    <property type="protein sequence ID" value="RJF97321.1"/>
    <property type="molecule type" value="Genomic_DNA"/>
</dbReference>